<dbReference type="AlphaFoldDB" id="A0A392QV81"/>
<name>A0A392QV81_9FABA</name>
<evidence type="ECO:0000313" key="1">
    <source>
        <dbReference type="EMBL" id="MCI28218.1"/>
    </source>
</evidence>
<evidence type="ECO:0000313" key="2">
    <source>
        <dbReference type="Proteomes" id="UP000265520"/>
    </source>
</evidence>
<dbReference type="EMBL" id="LXQA010164290">
    <property type="protein sequence ID" value="MCI28218.1"/>
    <property type="molecule type" value="Genomic_DNA"/>
</dbReference>
<proteinExistence type="predicted"/>
<keyword evidence="2" id="KW-1185">Reference proteome</keyword>
<dbReference type="Proteomes" id="UP000265520">
    <property type="component" value="Unassembled WGS sequence"/>
</dbReference>
<feature type="non-terminal residue" evidence="1">
    <location>
        <position position="78"/>
    </location>
</feature>
<protein>
    <submittedName>
        <fullName evidence="1">Uncharacterized protein</fullName>
    </submittedName>
</protein>
<reference evidence="1 2" key="1">
    <citation type="journal article" date="2018" name="Front. Plant Sci.">
        <title>Red Clover (Trifolium pratense) and Zigzag Clover (T. medium) - A Picture of Genomic Similarities and Differences.</title>
        <authorList>
            <person name="Dluhosova J."/>
            <person name="Istvanek J."/>
            <person name="Nedelnik J."/>
            <person name="Repkova J."/>
        </authorList>
    </citation>
    <scope>NUCLEOTIDE SEQUENCE [LARGE SCALE GENOMIC DNA]</scope>
    <source>
        <strain evidence="2">cv. 10/8</strain>
        <tissue evidence="1">Leaf</tissue>
    </source>
</reference>
<comment type="caution">
    <text evidence="1">The sequence shown here is derived from an EMBL/GenBank/DDBJ whole genome shotgun (WGS) entry which is preliminary data.</text>
</comment>
<sequence>MQIFFKSSAHALMHHGYAPVQNSLGFQTFAPCIGAFWTWTGSRCSRIPILLIMHQCIMDMPQFKIVRHALPRFNCNMH</sequence>
<accession>A0A392QV81</accession>
<organism evidence="1 2">
    <name type="scientific">Trifolium medium</name>
    <dbReference type="NCBI Taxonomy" id="97028"/>
    <lineage>
        <taxon>Eukaryota</taxon>
        <taxon>Viridiplantae</taxon>
        <taxon>Streptophyta</taxon>
        <taxon>Embryophyta</taxon>
        <taxon>Tracheophyta</taxon>
        <taxon>Spermatophyta</taxon>
        <taxon>Magnoliopsida</taxon>
        <taxon>eudicotyledons</taxon>
        <taxon>Gunneridae</taxon>
        <taxon>Pentapetalae</taxon>
        <taxon>rosids</taxon>
        <taxon>fabids</taxon>
        <taxon>Fabales</taxon>
        <taxon>Fabaceae</taxon>
        <taxon>Papilionoideae</taxon>
        <taxon>50 kb inversion clade</taxon>
        <taxon>NPAAA clade</taxon>
        <taxon>Hologalegina</taxon>
        <taxon>IRL clade</taxon>
        <taxon>Trifolieae</taxon>
        <taxon>Trifolium</taxon>
    </lineage>
</organism>